<keyword evidence="4" id="KW-1185">Reference proteome</keyword>
<reference evidence="3 4" key="1">
    <citation type="submission" date="2021-08" db="EMBL/GenBank/DDBJ databases">
        <title>Draft genome sequence of Mycolicibacterium sp. NGTWS1702 strain.</title>
        <authorList>
            <person name="Matsumoto M."/>
            <person name="Tang B.C.C."/>
            <person name="Machida Y."/>
            <person name="Matoyama H."/>
            <person name="Kishihara T."/>
            <person name="Sato S."/>
            <person name="Kondo I."/>
            <person name="Sano M."/>
            <person name="Kato G."/>
        </authorList>
    </citation>
    <scope>NUCLEOTIDE SEQUENCE [LARGE SCALE GENOMIC DNA]</scope>
    <source>
        <strain evidence="3 4">NGTWSNA01</strain>
    </source>
</reference>
<dbReference type="Pfam" id="PF21946">
    <property type="entry name" value="LppM"/>
    <property type="match status" value="1"/>
</dbReference>
<sequence>MGRAAYGPMRPRVWHDDLVPTRHRTYKRLLTLALLLLVVAPSLIGCVRVRASITVSPDDRVSGQIVAAAKPRDADDKGPQLLNSLPFAQKVAVSEYSRDDYVGTQAVFSDLTFAELPQLASMNRDAAGVDITLRRAGDLVILEGRVDLTSLSDSEADVSLTVSFPGEVTSTNGDQISTEVVEWKLRPGVVSTMNAQARYTDPSARSFTGAAIWLGVGSFLVAGIIGALAYANRDRSPRVGEAQDQPQ</sequence>
<accession>A0ABQ4VE68</accession>
<evidence type="ECO:0000313" key="4">
    <source>
        <dbReference type="Proteomes" id="UP001060504"/>
    </source>
</evidence>
<keyword evidence="1" id="KW-0812">Transmembrane</keyword>
<proteinExistence type="predicted"/>
<gene>
    <name evidence="3" type="ORF">NGTWS1702_28680</name>
</gene>
<feature type="domain" description="LppM" evidence="2">
    <location>
        <begin position="48"/>
        <end position="199"/>
    </location>
</feature>
<evidence type="ECO:0000256" key="1">
    <source>
        <dbReference type="SAM" id="Phobius"/>
    </source>
</evidence>
<comment type="caution">
    <text evidence="3">The sequence shown here is derived from an EMBL/GenBank/DDBJ whole genome shotgun (WGS) entry which is preliminary data.</text>
</comment>
<evidence type="ECO:0000313" key="3">
    <source>
        <dbReference type="EMBL" id="GJF19826.1"/>
    </source>
</evidence>
<organism evidence="3 4">
    <name type="scientific">Mycolicibacterium cyprinidarum</name>
    <dbReference type="NCBI Taxonomy" id="2860311"/>
    <lineage>
        <taxon>Bacteria</taxon>
        <taxon>Bacillati</taxon>
        <taxon>Actinomycetota</taxon>
        <taxon>Actinomycetes</taxon>
        <taxon>Mycobacteriales</taxon>
        <taxon>Mycobacteriaceae</taxon>
        <taxon>Mycolicibacterium</taxon>
    </lineage>
</organism>
<keyword evidence="1" id="KW-1133">Transmembrane helix</keyword>
<dbReference type="InterPro" id="IPR053807">
    <property type="entry name" value="LppM"/>
</dbReference>
<keyword evidence="1" id="KW-0472">Membrane</keyword>
<protein>
    <submittedName>
        <fullName evidence="3">DUF3153 domain-containing protein</fullName>
    </submittedName>
</protein>
<dbReference type="EMBL" id="BPRH01002999">
    <property type="protein sequence ID" value="GJF19826.1"/>
    <property type="molecule type" value="Genomic_DNA"/>
</dbReference>
<evidence type="ECO:0000259" key="2">
    <source>
        <dbReference type="Pfam" id="PF21946"/>
    </source>
</evidence>
<name>A0ABQ4VE68_9MYCO</name>
<dbReference type="Proteomes" id="UP001060504">
    <property type="component" value="Unassembled WGS sequence"/>
</dbReference>
<feature type="transmembrane region" description="Helical" evidence="1">
    <location>
        <begin position="210"/>
        <end position="231"/>
    </location>
</feature>